<evidence type="ECO:0000313" key="11">
    <source>
        <dbReference type="Proteomes" id="UP001138751"/>
    </source>
</evidence>
<keyword evidence="3 8" id="KW-0441">Lipid A biosynthesis</keyword>
<evidence type="ECO:0000256" key="8">
    <source>
        <dbReference type="HAMAP-Rule" id="MF_00387"/>
    </source>
</evidence>
<comment type="subcellular location">
    <subcellularLocation>
        <location evidence="8">Cytoplasm</location>
    </subcellularLocation>
</comment>
<keyword evidence="1 8" id="KW-0963">Cytoplasm</keyword>
<dbReference type="CDD" id="cd03351">
    <property type="entry name" value="LbH_UDP-GlcNAc_AT"/>
    <property type="match status" value="1"/>
</dbReference>
<dbReference type="AlphaFoldDB" id="A0A9X9X3J4"/>
<dbReference type="PANTHER" id="PTHR43480:SF1">
    <property type="entry name" value="ACYL-[ACYL-CARRIER-PROTEIN]--UDP-N-ACETYLGLUCOSAMINE O-ACYLTRANSFERASE, MITOCHONDRIAL-RELATED"/>
    <property type="match status" value="1"/>
</dbReference>
<dbReference type="InterPro" id="IPR037157">
    <property type="entry name" value="Acetyltransf_C_sf"/>
</dbReference>
<feature type="domain" description="UDP N-acetylglucosamine O-acyltransferase C-terminal" evidence="9">
    <location>
        <begin position="176"/>
        <end position="258"/>
    </location>
</feature>
<keyword evidence="4 8" id="KW-0808">Transferase</keyword>
<reference evidence="10" key="1">
    <citation type="submission" date="2020-01" db="EMBL/GenBank/DDBJ databases">
        <authorList>
            <person name="Rat A."/>
        </authorList>
    </citation>
    <scope>NUCLEOTIDE SEQUENCE</scope>
    <source>
        <strain evidence="10">LMG 31231</strain>
    </source>
</reference>
<dbReference type="GO" id="GO:0005737">
    <property type="term" value="C:cytoplasm"/>
    <property type="evidence" value="ECO:0007669"/>
    <property type="project" value="UniProtKB-SubCell"/>
</dbReference>
<keyword evidence="2 8" id="KW-0444">Lipid biosynthesis</keyword>
<keyword evidence="7 8" id="KW-0012">Acyltransferase</keyword>
<keyword evidence="11" id="KW-1185">Reference proteome</keyword>
<dbReference type="InterPro" id="IPR001451">
    <property type="entry name" value="Hexapep"/>
</dbReference>
<protein>
    <recommendedName>
        <fullName evidence="8">Acyl-[acyl-carrier-protein]--UDP-N-acetylglucosamine O-acyltransferase</fullName>
        <shortName evidence="8">UDP-N-acetylglucosamine acyltransferase</shortName>
        <ecNumber evidence="8">2.3.1.129</ecNumber>
    </recommendedName>
</protein>
<organism evidence="10 11">
    <name type="scientific">Neoroseomonas soli</name>
    <dbReference type="NCBI Taxonomy" id="1081025"/>
    <lineage>
        <taxon>Bacteria</taxon>
        <taxon>Pseudomonadati</taxon>
        <taxon>Pseudomonadota</taxon>
        <taxon>Alphaproteobacteria</taxon>
        <taxon>Acetobacterales</taxon>
        <taxon>Acetobacteraceae</taxon>
        <taxon>Neoroseomonas</taxon>
    </lineage>
</organism>
<dbReference type="InterPro" id="IPR010137">
    <property type="entry name" value="Lipid_A_LpxA"/>
</dbReference>
<accession>A0A9X9X3J4</accession>
<dbReference type="InterPro" id="IPR011004">
    <property type="entry name" value="Trimer_LpxA-like_sf"/>
</dbReference>
<dbReference type="NCBIfam" id="NF003657">
    <property type="entry name" value="PRK05289.1"/>
    <property type="match status" value="1"/>
</dbReference>
<evidence type="ECO:0000259" key="9">
    <source>
        <dbReference type="Pfam" id="PF13720"/>
    </source>
</evidence>
<dbReference type="GO" id="GO:0009245">
    <property type="term" value="P:lipid A biosynthetic process"/>
    <property type="evidence" value="ECO:0007669"/>
    <property type="project" value="UniProtKB-UniRule"/>
</dbReference>
<dbReference type="NCBIfam" id="TIGR01852">
    <property type="entry name" value="lipid_A_lpxA"/>
    <property type="match status" value="1"/>
</dbReference>
<proteinExistence type="inferred from homology"/>
<dbReference type="PIRSF" id="PIRSF000456">
    <property type="entry name" value="UDP-GlcNAc_acltr"/>
    <property type="match status" value="1"/>
</dbReference>
<comment type="pathway">
    <text evidence="8">Glycolipid biosynthesis; lipid IV(A) biosynthesis; lipid IV(A) from (3R)-3-hydroxytetradecanoyl-[acyl-carrier-protein] and UDP-N-acetyl-alpha-D-glucosamine: step 1/6.</text>
</comment>
<name>A0A9X9X3J4_9PROT</name>
<dbReference type="PROSITE" id="PS00101">
    <property type="entry name" value="HEXAPEP_TRANSFERASES"/>
    <property type="match status" value="1"/>
</dbReference>
<dbReference type="EC" id="2.3.1.129" evidence="8"/>
<sequence>MTDIHPTAAVAPGAVIGQGCRIGPACVVGPEVVLEDGVELVSHVVVDGITRLGAGVRVFPFATIGMAPQDLKYKGEPTRCEIGARTLVREHATIHRGSVGGAGLTRVGADCMIMAVAHVAHDCTLHDRVIIANNVMLGGHVEIGDTVFVGGGTAIHQFVRIGRQAVIGGMSGVEADVIPYGSAMGNRARMIGLNLIGLKRRGFSRQQIHALRGAFRLIFKEPGVFNDRLARAEERWAGDAQVAEILAFIKAPSKRGLCKAGRDVDAGDEDDDTN</sequence>
<dbReference type="InterPro" id="IPR018357">
    <property type="entry name" value="Hexapep_transf_CS"/>
</dbReference>
<keyword evidence="5 8" id="KW-0677">Repeat</keyword>
<dbReference type="GO" id="GO:0008780">
    <property type="term" value="F:acyl-[acyl-carrier-protein]-UDP-N-acetylglucosamine O-acyltransferase activity"/>
    <property type="evidence" value="ECO:0007669"/>
    <property type="project" value="UniProtKB-UniRule"/>
</dbReference>
<evidence type="ECO:0000256" key="6">
    <source>
        <dbReference type="ARBA" id="ARBA00023098"/>
    </source>
</evidence>
<dbReference type="GO" id="GO:0016020">
    <property type="term" value="C:membrane"/>
    <property type="evidence" value="ECO:0007669"/>
    <property type="project" value="GOC"/>
</dbReference>
<evidence type="ECO:0000256" key="3">
    <source>
        <dbReference type="ARBA" id="ARBA00022556"/>
    </source>
</evidence>
<dbReference type="Gene3D" id="1.20.1180.10">
    <property type="entry name" value="Udp N-acetylglucosamine O-acyltransferase, C-terminal domain"/>
    <property type="match status" value="1"/>
</dbReference>
<dbReference type="Pfam" id="PF13720">
    <property type="entry name" value="Acetyltransf_11"/>
    <property type="match status" value="1"/>
</dbReference>
<evidence type="ECO:0000256" key="4">
    <source>
        <dbReference type="ARBA" id="ARBA00022679"/>
    </source>
</evidence>
<evidence type="ECO:0000256" key="2">
    <source>
        <dbReference type="ARBA" id="ARBA00022516"/>
    </source>
</evidence>
<evidence type="ECO:0000256" key="1">
    <source>
        <dbReference type="ARBA" id="ARBA00022490"/>
    </source>
</evidence>
<dbReference type="EMBL" id="JAAEDM010000102">
    <property type="protein sequence ID" value="MBR0673973.1"/>
    <property type="molecule type" value="Genomic_DNA"/>
</dbReference>
<dbReference type="RefSeq" id="WP_211864382.1">
    <property type="nucleotide sequence ID" value="NZ_JAAEDM010000102.1"/>
</dbReference>
<evidence type="ECO:0000313" key="10">
    <source>
        <dbReference type="EMBL" id="MBR0673973.1"/>
    </source>
</evidence>
<dbReference type="Pfam" id="PF00132">
    <property type="entry name" value="Hexapep"/>
    <property type="match status" value="1"/>
</dbReference>
<evidence type="ECO:0000256" key="5">
    <source>
        <dbReference type="ARBA" id="ARBA00022737"/>
    </source>
</evidence>
<dbReference type="Gene3D" id="2.160.10.10">
    <property type="entry name" value="Hexapeptide repeat proteins"/>
    <property type="match status" value="1"/>
</dbReference>
<dbReference type="InterPro" id="IPR029098">
    <property type="entry name" value="Acetyltransf_C"/>
</dbReference>
<evidence type="ECO:0000256" key="7">
    <source>
        <dbReference type="ARBA" id="ARBA00023315"/>
    </source>
</evidence>
<dbReference type="SUPFAM" id="SSF51161">
    <property type="entry name" value="Trimeric LpxA-like enzymes"/>
    <property type="match status" value="1"/>
</dbReference>
<keyword evidence="6 8" id="KW-0443">Lipid metabolism</keyword>
<comment type="caution">
    <text evidence="10">The sequence shown here is derived from an EMBL/GenBank/DDBJ whole genome shotgun (WGS) entry which is preliminary data.</text>
</comment>
<comment type="catalytic activity">
    <reaction evidence="8">
        <text>a (3R)-hydroxyacyl-[ACP] + UDP-N-acetyl-alpha-D-glucosamine = a UDP-3-O-[(3R)-3-hydroxyacyl]-N-acetyl-alpha-D-glucosamine + holo-[ACP]</text>
        <dbReference type="Rhea" id="RHEA:67812"/>
        <dbReference type="Rhea" id="RHEA-COMP:9685"/>
        <dbReference type="Rhea" id="RHEA-COMP:9945"/>
        <dbReference type="ChEBI" id="CHEBI:57705"/>
        <dbReference type="ChEBI" id="CHEBI:64479"/>
        <dbReference type="ChEBI" id="CHEBI:78827"/>
        <dbReference type="ChEBI" id="CHEBI:173225"/>
        <dbReference type="EC" id="2.3.1.129"/>
    </reaction>
</comment>
<dbReference type="HAMAP" id="MF_00387">
    <property type="entry name" value="LpxA"/>
    <property type="match status" value="1"/>
</dbReference>
<reference evidence="10" key="2">
    <citation type="journal article" date="2021" name="Syst. Appl. Microbiol.">
        <title>Roseomonas hellenica sp. nov., isolated from roots of wild-growing Alkanna tinctoria.</title>
        <authorList>
            <person name="Rat A."/>
            <person name="Naranjo H.D."/>
            <person name="Lebbe L."/>
            <person name="Cnockaert M."/>
            <person name="Krigas N."/>
            <person name="Grigoriadou K."/>
            <person name="Maloupa E."/>
            <person name="Willems A."/>
        </authorList>
    </citation>
    <scope>NUCLEOTIDE SEQUENCE</scope>
    <source>
        <strain evidence="10">LMG 31231</strain>
    </source>
</reference>
<gene>
    <name evidence="8 10" type="primary">lpxA</name>
    <name evidence="10" type="ORF">GXW76_22570</name>
</gene>
<dbReference type="PANTHER" id="PTHR43480">
    <property type="entry name" value="ACYL-[ACYL-CARRIER-PROTEIN]--UDP-N-ACETYLGLUCOSAMINE O-ACYLTRANSFERASE"/>
    <property type="match status" value="1"/>
</dbReference>
<comment type="function">
    <text evidence="8">Involved in the biosynthesis of lipid A, a phosphorylated glycolipid that anchors the lipopolysaccharide to the outer membrane of the cell.</text>
</comment>
<dbReference type="Proteomes" id="UP001138751">
    <property type="component" value="Unassembled WGS sequence"/>
</dbReference>
<comment type="similarity">
    <text evidence="8">Belongs to the transferase hexapeptide repeat family. LpxA subfamily.</text>
</comment>
<comment type="subunit">
    <text evidence="8">Homotrimer.</text>
</comment>